<evidence type="ECO:0000313" key="1">
    <source>
        <dbReference type="EMBL" id="GES09886.1"/>
    </source>
</evidence>
<keyword evidence="2" id="KW-1185">Reference proteome</keyword>
<dbReference type="RefSeq" id="WP_155355395.1">
    <property type="nucleotide sequence ID" value="NZ_BAAAHL010000027.1"/>
</dbReference>
<protein>
    <submittedName>
        <fullName evidence="1">Uncharacterized protein</fullName>
    </submittedName>
</protein>
<gene>
    <name evidence="1" type="ORF">Amac_034820</name>
</gene>
<sequence>MIVILVAVGTIFAVDSQLAVTVLDMISVGVACLEIARCETATQLRTE</sequence>
<accession>A0A5M3WMM0</accession>
<dbReference type="Proteomes" id="UP000331127">
    <property type="component" value="Unassembled WGS sequence"/>
</dbReference>
<name>A0A5M3WMM0_9ACTN</name>
<dbReference type="AlphaFoldDB" id="A0A5M3WMM0"/>
<organism evidence="1 2">
    <name type="scientific">Acrocarpospora macrocephala</name>
    <dbReference type="NCBI Taxonomy" id="150177"/>
    <lineage>
        <taxon>Bacteria</taxon>
        <taxon>Bacillati</taxon>
        <taxon>Actinomycetota</taxon>
        <taxon>Actinomycetes</taxon>
        <taxon>Streptosporangiales</taxon>
        <taxon>Streptosporangiaceae</taxon>
        <taxon>Acrocarpospora</taxon>
    </lineage>
</organism>
<dbReference type="EMBL" id="BLAE01000018">
    <property type="protein sequence ID" value="GES09886.1"/>
    <property type="molecule type" value="Genomic_DNA"/>
</dbReference>
<evidence type="ECO:0000313" key="2">
    <source>
        <dbReference type="Proteomes" id="UP000331127"/>
    </source>
</evidence>
<proteinExistence type="predicted"/>
<reference evidence="1 2" key="1">
    <citation type="submission" date="2019-10" db="EMBL/GenBank/DDBJ databases">
        <title>Whole genome shotgun sequence of Acrocarpospora macrocephala NBRC 16266.</title>
        <authorList>
            <person name="Ichikawa N."/>
            <person name="Kimura A."/>
            <person name="Kitahashi Y."/>
            <person name="Komaki H."/>
            <person name="Oguchi A."/>
        </authorList>
    </citation>
    <scope>NUCLEOTIDE SEQUENCE [LARGE SCALE GENOMIC DNA]</scope>
    <source>
        <strain evidence="1 2">NBRC 16266</strain>
    </source>
</reference>
<comment type="caution">
    <text evidence="1">The sequence shown here is derived from an EMBL/GenBank/DDBJ whole genome shotgun (WGS) entry which is preliminary data.</text>
</comment>